<dbReference type="Proteomes" id="UP000297245">
    <property type="component" value="Unassembled WGS sequence"/>
</dbReference>
<dbReference type="AlphaFoldDB" id="A0A4S8LMF5"/>
<organism evidence="3 4">
    <name type="scientific">Dendrothele bispora (strain CBS 962.96)</name>
    <dbReference type="NCBI Taxonomy" id="1314807"/>
    <lineage>
        <taxon>Eukaryota</taxon>
        <taxon>Fungi</taxon>
        <taxon>Dikarya</taxon>
        <taxon>Basidiomycota</taxon>
        <taxon>Agaricomycotina</taxon>
        <taxon>Agaricomycetes</taxon>
        <taxon>Agaricomycetidae</taxon>
        <taxon>Agaricales</taxon>
        <taxon>Agaricales incertae sedis</taxon>
        <taxon>Dendrothele</taxon>
    </lineage>
</organism>
<keyword evidence="2" id="KW-0472">Membrane</keyword>
<keyword evidence="4" id="KW-1185">Reference proteome</keyword>
<feature type="region of interest" description="Disordered" evidence="1">
    <location>
        <begin position="409"/>
        <end position="428"/>
    </location>
</feature>
<dbReference type="EMBL" id="ML179333">
    <property type="protein sequence ID" value="THU90496.1"/>
    <property type="molecule type" value="Genomic_DNA"/>
</dbReference>
<accession>A0A4S8LMF5</accession>
<keyword evidence="2" id="KW-0812">Transmembrane</keyword>
<evidence type="ECO:0000256" key="1">
    <source>
        <dbReference type="SAM" id="MobiDB-lite"/>
    </source>
</evidence>
<proteinExistence type="predicted"/>
<dbReference type="Gene3D" id="2.60.120.260">
    <property type="entry name" value="Galactose-binding domain-like"/>
    <property type="match status" value="1"/>
</dbReference>
<keyword evidence="2" id="KW-1133">Transmembrane helix</keyword>
<dbReference type="OrthoDB" id="3052647at2759"/>
<dbReference type="CDD" id="cd12087">
    <property type="entry name" value="TM_EGFR-like"/>
    <property type="match status" value="1"/>
</dbReference>
<feature type="transmembrane region" description="Helical" evidence="2">
    <location>
        <begin position="344"/>
        <end position="366"/>
    </location>
</feature>
<evidence type="ECO:0000313" key="4">
    <source>
        <dbReference type="Proteomes" id="UP000297245"/>
    </source>
</evidence>
<protein>
    <submittedName>
        <fullName evidence="3">Uncharacterized protein</fullName>
    </submittedName>
</protein>
<feature type="compositionally biased region" description="Low complexity" evidence="1">
    <location>
        <begin position="315"/>
        <end position="333"/>
    </location>
</feature>
<name>A0A4S8LMF5_DENBC</name>
<sequence>MGTVWRVVDDTDDRIEYSNGTTLTFGNVQQENFGLTLNTASLNGDVFNNTVHVATSFKFRFNGTSLAIVYGTVAGLVDIVKIGTQTNPTPITPNCLLDGKEIPGVSFSGPEVGTSLNNQMLCSVDPLSYDGKLLDGEHEISFNVTNSLTSRFFVDYIVYEALDGAPVDGDVLQLGNDFAEQISSDLLGTAPEDPLAQLTFGSGWSKNPTSTNTPGSSVTVKFNGTAIQLYGDLTGEVSNLATVQLDDQVPQPFTLSPPGTSNKTNQLFFNRSSLNPGVEHTVVVTHNGSAPGMPLTINYFLVTSLTAEEQASLESSSTSIPIPTSSSPNSPSNQLVSTRNPKDIIIGSTIGGVVFLGLVALLVYFWTKRRRNQNSLAGIDPFVQASTTSDFDPYNEDSINHSEARKLDFAGQQQNHESSNSTTTSQNGELNMLRLGILKLQQRLAIQPRSRQTEQSQAMVPVQETRFHTDSGWRMRDPTPTGTEIPPSYTEM</sequence>
<reference evidence="3 4" key="1">
    <citation type="journal article" date="2019" name="Nat. Ecol. Evol.">
        <title>Megaphylogeny resolves global patterns of mushroom evolution.</title>
        <authorList>
            <person name="Varga T."/>
            <person name="Krizsan K."/>
            <person name="Foldi C."/>
            <person name="Dima B."/>
            <person name="Sanchez-Garcia M."/>
            <person name="Sanchez-Ramirez S."/>
            <person name="Szollosi G.J."/>
            <person name="Szarkandi J.G."/>
            <person name="Papp V."/>
            <person name="Albert L."/>
            <person name="Andreopoulos W."/>
            <person name="Angelini C."/>
            <person name="Antonin V."/>
            <person name="Barry K.W."/>
            <person name="Bougher N.L."/>
            <person name="Buchanan P."/>
            <person name="Buyck B."/>
            <person name="Bense V."/>
            <person name="Catcheside P."/>
            <person name="Chovatia M."/>
            <person name="Cooper J."/>
            <person name="Damon W."/>
            <person name="Desjardin D."/>
            <person name="Finy P."/>
            <person name="Geml J."/>
            <person name="Haridas S."/>
            <person name="Hughes K."/>
            <person name="Justo A."/>
            <person name="Karasinski D."/>
            <person name="Kautmanova I."/>
            <person name="Kiss B."/>
            <person name="Kocsube S."/>
            <person name="Kotiranta H."/>
            <person name="LaButti K.M."/>
            <person name="Lechner B.E."/>
            <person name="Liimatainen K."/>
            <person name="Lipzen A."/>
            <person name="Lukacs Z."/>
            <person name="Mihaltcheva S."/>
            <person name="Morgado L.N."/>
            <person name="Niskanen T."/>
            <person name="Noordeloos M.E."/>
            <person name="Ohm R.A."/>
            <person name="Ortiz-Santana B."/>
            <person name="Ovrebo C."/>
            <person name="Racz N."/>
            <person name="Riley R."/>
            <person name="Savchenko A."/>
            <person name="Shiryaev A."/>
            <person name="Soop K."/>
            <person name="Spirin V."/>
            <person name="Szebenyi C."/>
            <person name="Tomsovsky M."/>
            <person name="Tulloss R.E."/>
            <person name="Uehling J."/>
            <person name="Grigoriev I.V."/>
            <person name="Vagvolgyi C."/>
            <person name="Papp T."/>
            <person name="Martin F.M."/>
            <person name="Miettinen O."/>
            <person name="Hibbett D.S."/>
            <person name="Nagy L.G."/>
        </authorList>
    </citation>
    <scope>NUCLEOTIDE SEQUENCE [LARGE SCALE GENOMIC DNA]</scope>
    <source>
        <strain evidence="3 4">CBS 962.96</strain>
    </source>
</reference>
<gene>
    <name evidence="3" type="ORF">K435DRAFT_864238</name>
</gene>
<evidence type="ECO:0000313" key="3">
    <source>
        <dbReference type="EMBL" id="THU90496.1"/>
    </source>
</evidence>
<feature type="region of interest" description="Disordered" evidence="1">
    <location>
        <begin position="312"/>
        <end position="336"/>
    </location>
</feature>
<feature type="compositionally biased region" description="Polar residues" evidence="1">
    <location>
        <begin position="411"/>
        <end position="428"/>
    </location>
</feature>
<evidence type="ECO:0000256" key="2">
    <source>
        <dbReference type="SAM" id="Phobius"/>
    </source>
</evidence>
<feature type="region of interest" description="Disordered" evidence="1">
    <location>
        <begin position="470"/>
        <end position="492"/>
    </location>
</feature>